<dbReference type="PANTHER" id="PTHR39160">
    <property type="entry name" value="CELL WALL-BINDING PROTEIN YOCH"/>
    <property type="match status" value="1"/>
</dbReference>
<dbReference type="Pfam" id="PF06737">
    <property type="entry name" value="Transglycosylas"/>
    <property type="match status" value="1"/>
</dbReference>
<reference evidence="6 7" key="1">
    <citation type="submission" date="2017-09" db="EMBL/GenBank/DDBJ databases">
        <authorList>
            <person name="Ehlers B."/>
            <person name="Leendertz F.H."/>
        </authorList>
    </citation>
    <scope>NUCLEOTIDE SEQUENCE [LARGE SCALE GENOMIC DNA]</scope>
    <source>
        <strain evidence="6 7">DSM 46844</strain>
    </source>
</reference>
<evidence type="ECO:0000256" key="3">
    <source>
        <dbReference type="ARBA" id="ARBA00022801"/>
    </source>
</evidence>
<evidence type="ECO:0000313" key="7">
    <source>
        <dbReference type="Proteomes" id="UP000219514"/>
    </source>
</evidence>
<name>A0A285EDG3_9ACTN</name>
<dbReference type="PROSITE" id="PS51109">
    <property type="entry name" value="G5"/>
    <property type="match status" value="1"/>
</dbReference>
<dbReference type="SUPFAM" id="SSF53955">
    <property type="entry name" value="Lysozyme-like"/>
    <property type="match status" value="1"/>
</dbReference>
<dbReference type="Pfam" id="PF03990">
    <property type="entry name" value="DUF348"/>
    <property type="match status" value="3"/>
</dbReference>
<protein>
    <submittedName>
        <fullName evidence="6">SipW-cognate class signal peptide</fullName>
    </submittedName>
</protein>
<dbReference type="AlphaFoldDB" id="A0A285EDG3"/>
<dbReference type="Pfam" id="PF07501">
    <property type="entry name" value="G5"/>
    <property type="match status" value="1"/>
</dbReference>
<dbReference type="Gene3D" id="2.20.230.10">
    <property type="entry name" value="Resuscitation-promoting factor rpfb"/>
    <property type="match status" value="1"/>
</dbReference>
<dbReference type="SMART" id="SM01208">
    <property type="entry name" value="G5"/>
    <property type="match status" value="1"/>
</dbReference>
<feature type="domain" description="G5" evidence="5">
    <location>
        <begin position="196"/>
        <end position="276"/>
    </location>
</feature>
<evidence type="ECO:0000256" key="1">
    <source>
        <dbReference type="ARBA" id="ARBA00010830"/>
    </source>
</evidence>
<dbReference type="OrthoDB" id="1404170at2"/>
<dbReference type="RefSeq" id="WP_097206990.1">
    <property type="nucleotide sequence ID" value="NZ_JACHXB010000001.1"/>
</dbReference>
<dbReference type="Proteomes" id="UP000219514">
    <property type="component" value="Unassembled WGS sequence"/>
</dbReference>
<comment type="similarity">
    <text evidence="1">Belongs to the transglycosylase family. Rpf subfamily.</text>
</comment>
<keyword evidence="7" id="KW-1185">Reference proteome</keyword>
<organism evidence="6 7">
    <name type="scientific">Geodermatophilus sabuli</name>
    <dbReference type="NCBI Taxonomy" id="1564158"/>
    <lineage>
        <taxon>Bacteria</taxon>
        <taxon>Bacillati</taxon>
        <taxon>Actinomycetota</taxon>
        <taxon>Actinomycetes</taxon>
        <taxon>Geodermatophilales</taxon>
        <taxon>Geodermatophilaceae</taxon>
        <taxon>Geodermatophilus</taxon>
    </lineage>
</organism>
<keyword evidence="3" id="KW-0378">Hydrolase</keyword>
<evidence type="ECO:0000259" key="5">
    <source>
        <dbReference type="PROSITE" id="PS51109"/>
    </source>
</evidence>
<dbReference type="PANTHER" id="PTHR39160:SF4">
    <property type="entry name" value="RESUSCITATION-PROMOTING FACTOR RPFB"/>
    <property type="match status" value="1"/>
</dbReference>
<evidence type="ECO:0000256" key="2">
    <source>
        <dbReference type="ARBA" id="ARBA00022729"/>
    </source>
</evidence>
<dbReference type="Gene3D" id="1.10.530.10">
    <property type="match status" value="1"/>
</dbReference>
<keyword evidence="2" id="KW-0732">Signal</keyword>
<proteinExistence type="inferred from homology"/>
<gene>
    <name evidence="6" type="ORF">SAMN06893097_105383</name>
</gene>
<dbReference type="InterPro" id="IPR023346">
    <property type="entry name" value="Lysozyme-like_dom_sf"/>
</dbReference>
<dbReference type="CDD" id="cd13925">
    <property type="entry name" value="RPF"/>
    <property type="match status" value="1"/>
</dbReference>
<evidence type="ECO:0000313" key="6">
    <source>
        <dbReference type="EMBL" id="SNX97040.1"/>
    </source>
</evidence>
<sequence>MPRSLKLALHALVLLGLVGGTLAYFAAQKSLTLTVDGQAREVRTYADTVGEVLEEEGLRTRSHDVVLPGAEAGVEDGDAVVVNRARPLQLTVDGVPSEVYVTALSVEEALAQLGYRADDLVLSASRSERLPLDGMALSISTPKDITLLVDGTQRVVTTTAATAGDLLAEQGITLSPTDRLSVYAEQALLDRMRVQVTRVQVTEVVETTPIPHDSVETPDADAFTGEKTVTQEGVDGEQATTFRITVSDGVETAREQLGTTVTRQPVDEHVSVGTKQRPVPAASSGNSPSADGLNWAALAQCESGGRPNAVSGTGKYHGLYQFSQATWNAVGGTGLPSAASADEQTYRAQLLYQRSGAGQWPHCGSRLFS</sequence>
<feature type="region of interest" description="Disordered" evidence="4">
    <location>
        <begin position="268"/>
        <end position="289"/>
    </location>
</feature>
<dbReference type="EMBL" id="OBDO01000005">
    <property type="protein sequence ID" value="SNX97040.1"/>
    <property type="molecule type" value="Genomic_DNA"/>
</dbReference>
<dbReference type="InterPro" id="IPR051933">
    <property type="entry name" value="Resuscitation_pf_RpfB"/>
</dbReference>
<dbReference type="InterPro" id="IPR011098">
    <property type="entry name" value="G5_dom"/>
</dbReference>
<evidence type="ECO:0000256" key="4">
    <source>
        <dbReference type="SAM" id="MobiDB-lite"/>
    </source>
</evidence>
<dbReference type="InterPro" id="IPR010618">
    <property type="entry name" value="RPF"/>
</dbReference>
<dbReference type="InterPro" id="IPR007137">
    <property type="entry name" value="DUF348"/>
</dbReference>
<accession>A0A285EDG3</accession>
<dbReference type="GO" id="GO:0016787">
    <property type="term" value="F:hydrolase activity"/>
    <property type="evidence" value="ECO:0007669"/>
    <property type="project" value="UniProtKB-KW"/>
</dbReference>